<dbReference type="EMBL" id="PFMI01000029">
    <property type="protein sequence ID" value="PIZ00948.1"/>
    <property type="molecule type" value="Genomic_DNA"/>
</dbReference>
<evidence type="ECO:0000313" key="1">
    <source>
        <dbReference type="EMBL" id="PIZ00948.1"/>
    </source>
</evidence>
<evidence type="ECO:0000313" key="2">
    <source>
        <dbReference type="Proteomes" id="UP000229371"/>
    </source>
</evidence>
<evidence type="ECO:0008006" key="3">
    <source>
        <dbReference type="Google" id="ProtNLM"/>
    </source>
</evidence>
<dbReference type="Pfam" id="PF08843">
    <property type="entry name" value="AbiEii"/>
    <property type="match status" value="1"/>
</dbReference>
<reference evidence="2" key="1">
    <citation type="submission" date="2017-09" db="EMBL/GenBank/DDBJ databases">
        <title>Depth-based differentiation of microbial function through sediment-hosted aquifers and enrichment of novel symbionts in the deep terrestrial subsurface.</title>
        <authorList>
            <person name="Probst A.J."/>
            <person name="Ladd B."/>
            <person name="Jarett J.K."/>
            <person name="Geller-Mcgrath D.E."/>
            <person name="Sieber C.M.K."/>
            <person name="Emerson J.B."/>
            <person name="Anantharaman K."/>
            <person name="Thomas B.C."/>
            <person name="Malmstrom R."/>
            <person name="Stieglmeier M."/>
            <person name="Klingl A."/>
            <person name="Woyke T."/>
            <person name="Ryan C.M."/>
            <person name="Banfield J.F."/>
        </authorList>
    </citation>
    <scope>NUCLEOTIDE SEQUENCE [LARGE SCALE GENOMIC DNA]</scope>
</reference>
<protein>
    <recommendedName>
        <fullName evidence="3">Nucleotidyl transferase AbiEii/AbiGii toxin family protein</fullName>
    </recommendedName>
</protein>
<sequence length="240" mass="28369">MFEIANQKFMDTSSKQINWHYKALSLKTKKTLDFLSKEKWLEKSNWYLAGGTALTLQAGNRKSYDLDFFTKERNFDEKKLIANFIGNNDWVADIEEKNTIYGKLLGVKISFIAYPFFIPKQNFLQYGSVRVLNKIDFAVMKITAISQRGRKRDFFDLYWCANNIEPLEDIIKRLKIQYPLIAHNYHHILKALVYFEDAESDPEPKIYFDADWGKVKKFFLKEIPVIAKKLLNLEKQKIRN</sequence>
<proteinExistence type="predicted"/>
<name>A0A2M7RN92_9BACT</name>
<organism evidence="1 2">
    <name type="scientific">bacterium (Candidatus Gribaldobacteria) CG_4_10_14_0_8_um_filter_33_9</name>
    <dbReference type="NCBI Taxonomy" id="2014266"/>
    <lineage>
        <taxon>Bacteria</taxon>
        <taxon>Candidatus Gribaldobacteria</taxon>
    </lineage>
</organism>
<dbReference type="AlphaFoldDB" id="A0A2M7RN92"/>
<gene>
    <name evidence="1" type="ORF">COY61_01135</name>
</gene>
<comment type="caution">
    <text evidence="1">The sequence shown here is derived from an EMBL/GenBank/DDBJ whole genome shotgun (WGS) entry which is preliminary data.</text>
</comment>
<dbReference type="InterPro" id="IPR014942">
    <property type="entry name" value="AbiEii"/>
</dbReference>
<accession>A0A2M7RN92</accession>
<dbReference type="Proteomes" id="UP000229371">
    <property type="component" value="Unassembled WGS sequence"/>
</dbReference>